<dbReference type="GeneID" id="97546964"/>
<accession>A0A2V2N165</accession>
<protein>
    <submittedName>
        <fullName evidence="1">Uncharacterized protein</fullName>
    </submittedName>
</protein>
<dbReference type="OrthoDB" id="118430at2157"/>
<keyword evidence="2" id="KW-1185">Reference proteome</keyword>
<name>A0A2V2N165_9EURY</name>
<organism evidence="1 2">
    <name type="scientific">Methanospirillum lacunae</name>
    <dbReference type="NCBI Taxonomy" id="668570"/>
    <lineage>
        <taxon>Archaea</taxon>
        <taxon>Methanobacteriati</taxon>
        <taxon>Methanobacteriota</taxon>
        <taxon>Stenosarchaea group</taxon>
        <taxon>Methanomicrobia</taxon>
        <taxon>Methanomicrobiales</taxon>
        <taxon>Methanospirillaceae</taxon>
        <taxon>Methanospirillum</taxon>
    </lineage>
</organism>
<proteinExistence type="predicted"/>
<gene>
    <name evidence="1" type="ORF">DK846_11105</name>
</gene>
<evidence type="ECO:0000313" key="2">
    <source>
        <dbReference type="Proteomes" id="UP000245657"/>
    </source>
</evidence>
<dbReference type="RefSeq" id="WP_109969024.1">
    <property type="nucleotide sequence ID" value="NZ_CP176093.1"/>
</dbReference>
<dbReference type="EMBL" id="QGMY01000008">
    <property type="protein sequence ID" value="PWR71406.1"/>
    <property type="molecule type" value="Genomic_DNA"/>
</dbReference>
<dbReference type="Proteomes" id="UP000245657">
    <property type="component" value="Unassembled WGS sequence"/>
</dbReference>
<sequence>MAVFVETMKPRAGFELCGRILMDNGCLLVFIDGVGKFSIPEGALKSVLLGLGDESISGPLSGVVRRSESGKGLYFDIGGISYATPVARARAVMAGEQRKGPVSRVV</sequence>
<reference evidence="1 2" key="1">
    <citation type="submission" date="2018-05" db="EMBL/GenBank/DDBJ databases">
        <title>Draft genome of Methanospirillum lacunae Ki8-1.</title>
        <authorList>
            <person name="Dueholm M.S."/>
            <person name="Nielsen P.H."/>
            <person name="Bakmann L.F."/>
            <person name="Otzen D.E."/>
        </authorList>
    </citation>
    <scope>NUCLEOTIDE SEQUENCE [LARGE SCALE GENOMIC DNA]</scope>
    <source>
        <strain evidence="1 2">Ki8-1</strain>
    </source>
</reference>
<evidence type="ECO:0000313" key="1">
    <source>
        <dbReference type="EMBL" id="PWR71406.1"/>
    </source>
</evidence>
<comment type="caution">
    <text evidence="1">The sequence shown here is derived from an EMBL/GenBank/DDBJ whole genome shotgun (WGS) entry which is preliminary data.</text>
</comment>
<dbReference type="AlphaFoldDB" id="A0A2V2N165"/>